<dbReference type="Proteomes" id="UP001500507">
    <property type="component" value="Unassembled WGS sequence"/>
</dbReference>
<feature type="transmembrane region" description="Helical" evidence="1">
    <location>
        <begin position="12"/>
        <end position="29"/>
    </location>
</feature>
<keyword evidence="1" id="KW-0472">Membrane</keyword>
<feature type="transmembrane region" description="Helical" evidence="1">
    <location>
        <begin position="62"/>
        <end position="83"/>
    </location>
</feature>
<feature type="transmembrane region" description="Helical" evidence="1">
    <location>
        <begin position="338"/>
        <end position="360"/>
    </location>
</feature>
<protein>
    <recommendedName>
        <fullName evidence="4">Mannosyltransferase</fullName>
    </recommendedName>
</protein>
<keyword evidence="3" id="KW-1185">Reference proteome</keyword>
<feature type="transmembrane region" description="Helical" evidence="1">
    <location>
        <begin position="160"/>
        <end position="183"/>
    </location>
</feature>
<keyword evidence="1" id="KW-1133">Transmembrane helix</keyword>
<evidence type="ECO:0000313" key="2">
    <source>
        <dbReference type="EMBL" id="GAA0872418.1"/>
    </source>
</evidence>
<organism evidence="2 3">
    <name type="scientific">Gangjinia marincola</name>
    <dbReference type="NCBI Taxonomy" id="578463"/>
    <lineage>
        <taxon>Bacteria</taxon>
        <taxon>Pseudomonadati</taxon>
        <taxon>Bacteroidota</taxon>
        <taxon>Flavobacteriia</taxon>
        <taxon>Flavobacteriales</taxon>
        <taxon>Flavobacteriaceae</taxon>
        <taxon>Gangjinia</taxon>
    </lineage>
</organism>
<feature type="transmembrane region" description="Helical" evidence="1">
    <location>
        <begin position="390"/>
        <end position="418"/>
    </location>
</feature>
<feature type="transmembrane region" description="Helical" evidence="1">
    <location>
        <begin position="35"/>
        <end position="55"/>
    </location>
</feature>
<dbReference type="Pfam" id="PF26314">
    <property type="entry name" value="MptA_B_family"/>
    <property type="match status" value="1"/>
</dbReference>
<sequence>MQHQTPHRSTLSLSIGVGLLSAALYYYMAYEQVRYDFVTLFTSYTALFFSCYYLLKYARLTTVNVLLLGLVFRLIFILATPSLSEDVYRFLWDGRLLAEGINPYLYIPNQLFDQDSFFLSKEMMSIFDQMTDLSKQHFSNYPPVNQCFFWLSAVLGGKSILGSIIVLRLIIILSEMGIFFIGIKLLQQLNMNMLNIGWFFLNPFIIIEFTGNLHFETVMIFFILLSLFLLVRGHWVWSAVVMGIAVSVKLIPLMLLPIFFQYFIKRNHSNPSLNFWKLMLYYSVVILTFMLSFSPFISQELLQNYSTTIGLWFQNFEFNASIYYVVRWVGFQATGYNIIASAGRVLPVITVGIILLLTFFRKNTPLQQLITGMLFAVNTYFLFSTTVHPWYIATPLVLGIFTRYTFPVVWSFVVMLSYSAYAGSFFQENALLIAVEYVVLIVYMLYEIFRRKNPLNLSSSLCSTVQPIRKSRE</sequence>
<accession>A0ABN1MGV9</accession>
<feature type="transmembrane region" description="Helical" evidence="1">
    <location>
        <begin position="204"/>
        <end position="229"/>
    </location>
</feature>
<feature type="transmembrane region" description="Helical" evidence="1">
    <location>
        <begin position="309"/>
        <end position="326"/>
    </location>
</feature>
<reference evidence="2 3" key="1">
    <citation type="journal article" date="2019" name="Int. J. Syst. Evol. Microbiol.">
        <title>The Global Catalogue of Microorganisms (GCM) 10K type strain sequencing project: providing services to taxonomists for standard genome sequencing and annotation.</title>
        <authorList>
            <consortium name="The Broad Institute Genomics Platform"/>
            <consortium name="The Broad Institute Genome Sequencing Center for Infectious Disease"/>
            <person name="Wu L."/>
            <person name="Ma J."/>
        </authorList>
    </citation>
    <scope>NUCLEOTIDE SEQUENCE [LARGE SCALE GENOMIC DNA]</scope>
    <source>
        <strain evidence="2 3">JCM 16082</strain>
    </source>
</reference>
<evidence type="ECO:0000256" key="1">
    <source>
        <dbReference type="SAM" id="Phobius"/>
    </source>
</evidence>
<feature type="transmembrane region" description="Helical" evidence="1">
    <location>
        <begin position="366"/>
        <end position="383"/>
    </location>
</feature>
<comment type="caution">
    <text evidence="2">The sequence shown here is derived from an EMBL/GenBank/DDBJ whole genome shotgun (WGS) entry which is preliminary data.</text>
</comment>
<proteinExistence type="predicted"/>
<feature type="transmembrane region" description="Helical" evidence="1">
    <location>
        <begin position="430"/>
        <end position="449"/>
    </location>
</feature>
<feature type="transmembrane region" description="Helical" evidence="1">
    <location>
        <begin position="275"/>
        <end position="297"/>
    </location>
</feature>
<evidence type="ECO:0000313" key="3">
    <source>
        <dbReference type="Proteomes" id="UP001500507"/>
    </source>
</evidence>
<feature type="transmembrane region" description="Helical" evidence="1">
    <location>
        <begin position="235"/>
        <end position="263"/>
    </location>
</feature>
<name>A0ABN1MGV9_9FLAO</name>
<gene>
    <name evidence="2" type="ORF">GCM10009117_15650</name>
</gene>
<evidence type="ECO:0008006" key="4">
    <source>
        <dbReference type="Google" id="ProtNLM"/>
    </source>
</evidence>
<keyword evidence="1" id="KW-0812">Transmembrane</keyword>
<dbReference type="RefSeq" id="WP_343765735.1">
    <property type="nucleotide sequence ID" value="NZ_BAAAFG010000015.1"/>
</dbReference>
<dbReference type="EMBL" id="BAAAFG010000015">
    <property type="protein sequence ID" value="GAA0872418.1"/>
    <property type="molecule type" value="Genomic_DNA"/>
</dbReference>